<evidence type="ECO:0000256" key="5">
    <source>
        <dbReference type="ARBA" id="ARBA00023043"/>
    </source>
</evidence>
<dbReference type="Proteomes" id="UP000298416">
    <property type="component" value="Unassembled WGS sequence"/>
</dbReference>
<feature type="transmembrane region" description="Helical" evidence="7">
    <location>
        <begin position="239"/>
        <end position="262"/>
    </location>
</feature>
<feature type="transmembrane region" description="Helical" evidence="7">
    <location>
        <begin position="274"/>
        <end position="299"/>
    </location>
</feature>
<gene>
    <name evidence="9" type="ORF">SASPL_119227</name>
</gene>
<dbReference type="PANTHER" id="PTHR24186">
    <property type="entry name" value="PROTEIN PHOSPHATASE 1 REGULATORY SUBUNIT"/>
    <property type="match status" value="1"/>
</dbReference>
<evidence type="ECO:0000256" key="6">
    <source>
        <dbReference type="ARBA" id="ARBA00023136"/>
    </source>
</evidence>
<evidence type="ECO:0000256" key="7">
    <source>
        <dbReference type="SAM" id="Phobius"/>
    </source>
</evidence>
<proteinExistence type="predicted"/>
<keyword evidence="3" id="KW-0677">Repeat</keyword>
<dbReference type="Pfam" id="PF13962">
    <property type="entry name" value="PGG"/>
    <property type="match status" value="1"/>
</dbReference>
<keyword evidence="4 7" id="KW-1133">Transmembrane helix</keyword>
<keyword evidence="6 7" id="KW-0472">Membrane</keyword>
<dbReference type="PANTHER" id="PTHR24186:SF37">
    <property type="entry name" value="PGG DOMAIN-CONTAINING PROTEIN"/>
    <property type="match status" value="1"/>
</dbReference>
<evidence type="ECO:0000256" key="3">
    <source>
        <dbReference type="ARBA" id="ARBA00022737"/>
    </source>
</evidence>
<dbReference type="GO" id="GO:0005886">
    <property type="term" value="C:plasma membrane"/>
    <property type="evidence" value="ECO:0007669"/>
    <property type="project" value="TreeGrafter"/>
</dbReference>
<keyword evidence="10" id="KW-1185">Reference proteome</keyword>
<evidence type="ECO:0000259" key="8">
    <source>
        <dbReference type="Pfam" id="PF13962"/>
    </source>
</evidence>
<evidence type="ECO:0000313" key="9">
    <source>
        <dbReference type="EMBL" id="KAG6417077.1"/>
    </source>
</evidence>
<evidence type="ECO:0000313" key="10">
    <source>
        <dbReference type="Proteomes" id="UP000298416"/>
    </source>
</evidence>
<sequence>MQQSSSTYDQSPPHGPYLCITDVAINTAVGVDVSDEIEQSEGSQDEAHEMLRDNMVLPRSALQVFPHNQIMGGQRLLDKDGVGHVSLKVLDIAMVISSMSMIRYLVRTTKLDKETTNAMGKTALDILKESPRDDITYGEMKRSLSSLSDHSTLLGILPKMTDITMVVVVLIATMAFQAAISPPGGVWQDNTSSHRAGQAVMASTHPKMYRHFVNANTTAFVSALVTIMLITTGLPLEQFFFLVVATTAMWLSLTSLGVGYGASLIMTTPNEEQSLGYIVASVVSVFFFFVMLLLLYLSINGLRSSLRRRSTEGSL</sequence>
<keyword evidence="5" id="KW-0040">ANK repeat</keyword>
<keyword evidence="2 7" id="KW-0812">Transmembrane</keyword>
<accession>A0A8X8ZSZ1</accession>
<dbReference type="EMBL" id="PNBA02000007">
    <property type="protein sequence ID" value="KAG6417077.1"/>
    <property type="molecule type" value="Genomic_DNA"/>
</dbReference>
<evidence type="ECO:0000256" key="1">
    <source>
        <dbReference type="ARBA" id="ARBA00004141"/>
    </source>
</evidence>
<name>A0A8X8ZSZ1_SALSN</name>
<protein>
    <recommendedName>
        <fullName evidence="8">PGG domain-containing protein</fullName>
    </recommendedName>
</protein>
<organism evidence="9">
    <name type="scientific">Salvia splendens</name>
    <name type="common">Scarlet sage</name>
    <dbReference type="NCBI Taxonomy" id="180675"/>
    <lineage>
        <taxon>Eukaryota</taxon>
        <taxon>Viridiplantae</taxon>
        <taxon>Streptophyta</taxon>
        <taxon>Embryophyta</taxon>
        <taxon>Tracheophyta</taxon>
        <taxon>Spermatophyta</taxon>
        <taxon>Magnoliopsida</taxon>
        <taxon>eudicotyledons</taxon>
        <taxon>Gunneridae</taxon>
        <taxon>Pentapetalae</taxon>
        <taxon>asterids</taxon>
        <taxon>lamiids</taxon>
        <taxon>Lamiales</taxon>
        <taxon>Lamiaceae</taxon>
        <taxon>Nepetoideae</taxon>
        <taxon>Mentheae</taxon>
        <taxon>Salviinae</taxon>
        <taxon>Salvia</taxon>
        <taxon>Salvia subgen. Calosphace</taxon>
        <taxon>core Calosphace</taxon>
    </lineage>
</organism>
<comment type="subcellular location">
    <subcellularLocation>
        <location evidence="1">Membrane</location>
        <topology evidence="1">Multi-pass membrane protein</topology>
    </subcellularLocation>
</comment>
<comment type="caution">
    <text evidence="9">The sequence shown here is derived from an EMBL/GenBank/DDBJ whole genome shotgun (WGS) entry which is preliminary data.</text>
</comment>
<dbReference type="AlphaFoldDB" id="A0A8X8ZSZ1"/>
<dbReference type="InterPro" id="IPR026961">
    <property type="entry name" value="PGG_dom"/>
</dbReference>
<reference evidence="9" key="2">
    <citation type="submission" date="2020-08" db="EMBL/GenBank/DDBJ databases">
        <title>Plant Genome Project.</title>
        <authorList>
            <person name="Zhang R.-G."/>
        </authorList>
    </citation>
    <scope>NUCLEOTIDE SEQUENCE</scope>
    <source>
        <strain evidence="9">Huo1</strain>
        <tissue evidence="9">Leaf</tissue>
    </source>
</reference>
<evidence type="ECO:0000256" key="2">
    <source>
        <dbReference type="ARBA" id="ARBA00022692"/>
    </source>
</evidence>
<reference evidence="9" key="1">
    <citation type="submission" date="2018-01" db="EMBL/GenBank/DDBJ databases">
        <authorList>
            <person name="Mao J.F."/>
        </authorList>
    </citation>
    <scope>NUCLEOTIDE SEQUENCE</scope>
    <source>
        <strain evidence="9">Huo1</strain>
        <tissue evidence="9">Leaf</tissue>
    </source>
</reference>
<feature type="domain" description="PGG" evidence="8">
    <location>
        <begin position="159"/>
        <end position="266"/>
    </location>
</feature>
<feature type="transmembrane region" description="Helical" evidence="7">
    <location>
        <begin position="163"/>
        <end position="180"/>
    </location>
</feature>
<evidence type="ECO:0000256" key="4">
    <source>
        <dbReference type="ARBA" id="ARBA00022989"/>
    </source>
</evidence>
<feature type="transmembrane region" description="Helical" evidence="7">
    <location>
        <begin position="211"/>
        <end position="232"/>
    </location>
</feature>